<feature type="region of interest" description="Disordered" evidence="4">
    <location>
        <begin position="1"/>
        <end position="69"/>
    </location>
</feature>
<feature type="compositionally biased region" description="Acidic residues" evidence="4">
    <location>
        <begin position="13"/>
        <end position="28"/>
    </location>
</feature>
<feature type="compositionally biased region" description="Basic and acidic residues" evidence="4">
    <location>
        <begin position="1"/>
        <end position="10"/>
    </location>
</feature>
<name>H2AYC6_KAZAF</name>
<evidence type="ECO:0000313" key="6">
    <source>
        <dbReference type="EMBL" id="CCF59376.1"/>
    </source>
</evidence>
<evidence type="ECO:0000256" key="3">
    <source>
        <dbReference type="ARBA" id="ARBA00025222"/>
    </source>
</evidence>
<dbReference type="Pfam" id="PF07572">
    <property type="entry name" value="BCNT"/>
    <property type="match status" value="1"/>
</dbReference>
<comment type="function">
    <text evidence="3">Component of the SWR1 complex which mediates the ATP-dependent exchange of histone H2A for the H2A variant HZT1 leading to transcriptional regulation of selected genes by chromatin remodeling. Involved in chromosome stability.</text>
</comment>
<organism evidence="6 7">
    <name type="scientific">Kazachstania africana (strain ATCC 22294 / BCRC 22015 / CBS 2517 / CECT 1963 / NBRC 1671 / NRRL Y-8276)</name>
    <name type="common">Yeast</name>
    <name type="synonym">Kluyveromyces africanus</name>
    <dbReference type="NCBI Taxonomy" id="1071382"/>
    <lineage>
        <taxon>Eukaryota</taxon>
        <taxon>Fungi</taxon>
        <taxon>Dikarya</taxon>
        <taxon>Ascomycota</taxon>
        <taxon>Saccharomycotina</taxon>
        <taxon>Saccharomycetes</taxon>
        <taxon>Saccharomycetales</taxon>
        <taxon>Saccharomycetaceae</taxon>
        <taxon>Kazachstania</taxon>
    </lineage>
</organism>
<dbReference type="HOGENOM" id="CLU_062474_1_0_1"/>
<comment type="similarity">
    <text evidence="1">Belongs to the SWC5 family.</text>
</comment>
<reference evidence="6 7" key="1">
    <citation type="journal article" date="2011" name="Proc. Natl. Acad. Sci. U.S.A.">
        <title>Evolutionary erosion of yeast sex chromosomes by mating-type switching accidents.</title>
        <authorList>
            <person name="Gordon J.L."/>
            <person name="Armisen D."/>
            <person name="Proux-Wera E."/>
            <person name="Oheigeartaigh S.S."/>
            <person name="Byrne K.P."/>
            <person name="Wolfe K.H."/>
        </authorList>
    </citation>
    <scope>NUCLEOTIDE SEQUENCE [LARGE SCALE GENOMIC DNA]</scope>
    <source>
        <strain evidence="7">ATCC 22294 / BCRC 22015 / CBS 2517 / CECT 1963 / NBRC 1671 / NRRL Y-8276</strain>
    </source>
</reference>
<dbReference type="GO" id="GO:0005829">
    <property type="term" value="C:cytosol"/>
    <property type="evidence" value="ECO:0007669"/>
    <property type="project" value="EnsemblFungi"/>
</dbReference>
<feature type="compositionally biased region" description="Basic and acidic residues" evidence="4">
    <location>
        <begin position="47"/>
        <end position="57"/>
    </location>
</feature>
<gene>
    <name evidence="6" type="primary">KAFR0G03440</name>
    <name evidence="6" type="ORF">KAFR_0G03440</name>
</gene>
<feature type="compositionally biased region" description="Polar residues" evidence="4">
    <location>
        <begin position="122"/>
        <end position="133"/>
    </location>
</feature>
<dbReference type="OrthoDB" id="445677at2759"/>
<accession>H2AYC6</accession>
<dbReference type="Proteomes" id="UP000005220">
    <property type="component" value="Chromosome 7"/>
</dbReference>
<dbReference type="EMBL" id="HE650827">
    <property type="protein sequence ID" value="CCF59376.1"/>
    <property type="molecule type" value="Genomic_DNA"/>
</dbReference>
<evidence type="ECO:0000313" key="7">
    <source>
        <dbReference type="Proteomes" id="UP000005220"/>
    </source>
</evidence>
<dbReference type="eggNOG" id="KOG4776">
    <property type="taxonomic scope" value="Eukaryota"/>
</dbReference>
<dbReference type="GO" id="GO:0006338">
    <property type="term" value="P:chromatin remodeling"/>
    <property type="evidence" value="ECO:0007669"/>
    <property type="project" value="EnsemblFungi"/>
</dbReference>
<evidence type="ECO:0000256" key="2">
    <source>
        <dbReference type="ARBA" id="ARBA00019138"/>
    </source>
</evidence>
<dbReference type="GO" id="GO:0000812">
    <property type="term" value="C:Swr1 complex"/>
    <property type="evidence" value="ECO:0007669"/>
    <property type="project" value="EnsemblFungi"/>
</dbReference>
<dbReference type="PROSITE" id="PS51279">
    <property type="entry name" value="BCNT_C"/>
    <property type="match status" value="1"/>
</dbReference>
<evidence type="ECO:0000256" key="1">
    <source>
        <dbReference type="ARBA" id="ARBA00010465"/>
    </source>
</evidence>
<dbReference type="PANTHER" id="PTHR48407:SF1">
    <property type="entry name" value="CRANIOFACIAL DEVELOPMENT PROTEIN 1"/>
    <property type="match status" value="1"/>
</dbReference>
<protein>
    <recommendedName>
        <fullName evidence="2">SWR1-complex protein 5</fullName>
    </recommendedName>
</protein>
<dbReference type="RefSeq" id="XP_003958511.1">
    <property type="nucleotide sequence ID" value="XM_003958462.1"/>
</dbReference>
<proteinExistence type="inferred from homology"/>
<evidence type="ECO:0000256" key="4">
    <source>
        <dbReference type="SAM" id="MobiDB-lite"/>
    </source>
</evidence>
<feature type="region of interest" description="Disordered" evidence="4">
    <location>
        <begin position="108"/>
        <end position="136"/>
    </location>
</feature>
<feature type="compositionally biased region" description="Acidic residues" evidence="4">
    <location>
        <begin position="37"/>
        <end position="46"/>
    </location>
</feature>
<dbReference type="KEGG" id="kaf:KAFR_0G03440"/>
<dbReference type="InParanoid" id="H2AYC6"/>
<dbReference type="InterPro" id="IPR027124">
    <property type="entry name" value="Swc5/CFDP1/2"/>
</dbReference>
<dbReference type="InterPro" id="IPR011421">
    <property type="entry name" value="BCNT-C"/>
</dbReference>
<keyword evidence="7" id="KW-1185">Reference proteome</keyword>
<sequence length="284" mass="32962">MSEDTQREVPETIFDEEEGYNESEDEDFDPHNLENGPQDEDEDNEVDDYKEQEKKYSGIESETGGLVKTRRARAAEDAFNEKNKYETLQEGHISDAIGNIWEEMNRQSEQRLSHNGAKGSILSDTPAETTTGDMQEEQILIERSYKFAGEMVHEKKWVSRASAEGKEYLNSLKFKYDPAQEAKKVVKPTDQTKGLNLRRPLKRPPILEQIIAGALKPKLTTLEKSKLDWVTYVDKEGITEELALHNKDGYLSKQDFLNRVETHKDKQYKELRRKQLEMQFQQQK</sequence>
<dbReference type="FunCoup" id="H2AYC6">
    <property type="interactions" value="526"/>
</dbReference>
<dbReference type="AlphaFoldDB" id="H2AYC6"/>
<dbReference type="STRING" id="1071382.H2AYC6"/>
<dbReference type="PANTHER" id="PTHR48407">
    <property type="entry name" value="CRANIOFACIAL DEVELOPMENT PROTEIN 1"/>
    <property type="match status" value="1"/>
</dbReference>
<dbReference type="GeneID" id="13887355"/>
<evidence type="ECO:0000259" key="5">
    <source>
        <dbReference type="PROSITE" id="PS51279"/>
    </source>
</evidence>
<feature type="domain" description="BCNT-C" evidence="5">
    <location>
        <begin position="201"/>
        <end position="278"/>
    </location>
</feature>